<dbReference type="Pfam" id="PF06961">
    <property type="entry name" value="DUF1294"/>
    <property type="match status" value="1"/>
</dbReference>
<dbReference type="Proteomes" id="UP000317036">
    <property type="component" value="Unassembled WGS sequence"/>
</dbReference>
<name>A0A559KEH8_9BACL</name>
<evidence type="ECO:0000256" key="1">
    <source>
        <dbReference type="SAM" id="Phobius"/>
    </source>
</evidence>
<dbReference type="EMBL" id="VNJI01000007">
    <property type="protein sequence ID" value="TVY10527.1"/>
    <property type="molecule type" value="Genomic_DNA"/>
</dbReference>
<dbReference type="GO" id="GO:0003676">
    <property type="term" value="F:nucleic acid binding"/>
    <property type="evidence" value="ECO:0007669"/>
    <property type="project" value="InterPro"/>
</dbReference>
<comment type="caution">
    <text evidence="2">The sequence shown here is derived from an EMBL/GenBank/DDBJ whole genome shotgun (WGS) entry which is preliminary data.</text>
</comment>
<accession>A0A559KEH8</accession>
<reference evidence="2 3" key="1">
    <citation type="submission" date="2019-07" db="EMBL/GenBank/DDBJ databases">
        <authorList>
            <person name="Kim J."/>
        </authorList>
    </citation>
    <scope>NUCLEOTIDE SEQUENCE [LARGE SCALE GENOMIC DNA]</scope>
    <source>
        <strain evidence="2 3">JC52</strain>
    </source>
</reference>
<sequence>MKLFILYLIVINIFSFWTMGDDKSRAKQGKRRVPEKKLFGLSAIGGALGTWLGMRVWRHKTKHTSFILGVPALLLMNIAAIYFLVQYFGPGQH</sequence>
<dbReference type="PIRSF" id="PIRSF002599">
    <property type="entry name" value="Cold_shock_A"/>
    <property type="match status" value="1"/>
</dbReference>
<evidence type="ECO:0000313" key="2">
    <source>
        <dbReference type="EMBL" id="TVY10527.1"/>
    </source>
</evidence>
<feature type="transmembrane region" description="Helical" evidence="1">
    <location>
        <begin position="39"/>
        <end position="57"/>
    </location>
</feature>
<proteinExistence type="predicted"/>
<feature type="transmembrane region" description="Helical" evidence="1">
    <location>
        <begin position="64"/>
        <end position="85"/>
    </location>
</feature>
<evidence type="ECO:0000313" key="3">
    <source>
        <dbReference type="Proteomes" id="UP000317036"/>
    </source>
</evidence>
<protein>
    <submittedName>
        <fullName evidence="2">DUF1294 domain-containing protein</fullName>
    </submittedName>
</protein>
<organism evidence="2 3">
    <name type="scientific">Paenibacillus cremeus</name>
    <dbReference type="NCBI Taxonomy" id="2163881"/>
    <lineage>
        <taxon>Bacteria</taxon>
        <taxon>Bacillati</taxon>
        <taxon>Bacillota</taxon>
        <taxon>Bacilli</taxon>
        <taxon>Bacillales</taxon>
        <taxon>Paenibacillaceae</taxon>
        <taxon>Paenibacillus</taxon>
    </lineage>
</organism>
<keyword evidence="3" id="KW-1185">Reference proteome</keyword>
<dbReference type="RefSeq" id="WP_144845029.1">
    <property type="nucleotide sequence ID" value="NZ_VNJI01000007.1"/>
</dbReference>
<keyword evidence="1" id="KW-1133">Transmembrane helix</keyword>
<dbReference type="AlphaFoldDB" id="A0A559KEH8"/>
<gene>
    <name evidence="2" type="ORF">FPZ49_07260</name>
</gene>
<dbReference type="InterPro" id="IPR012156">
    <property type="entry name" value="Cold_shock_CspA"/>
</dbReference>
<dbReference type="InterPro" id="IPR010718">
    <property type="entry name" value="DUF1294"/>
</dbReference>
<keyword evidence="1" id="KW-0472">Membrane</keyword>
<dbReference type="OrthoDB" id="1698854at2"/>
<keyword evidence="1" id="KW-0812">Transmembrane</keyword>